<accession>A0A6H1ZB29</accession>
<proteinExistence type="predicted"/>
<organism evidence="1">
    <name type="scientific">viral metagenome</name>
    <dbReference type="NCBI Taxonomy" id="1070528"/>
    <lineage>
        <taxon>unclassified sequences</taxon>
        <taxon>metagenomes</taxon>
        <taxon>organismal metagenomes</taxon>
    </lineage>
</organism>
<gene>
    <name evidence="1" type="ORF">TM448A00147_0023</name>
    <name evidence="2" type="ORF">TM448B00305_0032</name>
</gene>
<evidence type="ECO:0000313" key="1">
    <source>
        <dbReference type="EMBL" id="QJA44764.1"/>
    </source>
</evidence>
<dbReference type="EMBL" id="MT143980">
    <property type="protein sequence ID" value="QJA44764.1"/>
    <property type="molecule type" value="Genomic_DNA"/>
</dbReference>
<dbReference type="AlphaFoldDB" id="A0A6H1ZB29"/>
<dbReference type="EMBL" id="MT144608">
    <property type="protein sequence ID" value="QJH94911.1"/>
    <property type="molecule type" value="Genomic_DNA"/>
</dbReference>
<protein>
    <submittedName>
        <fullName evidence="1">Uncharacterized protein</fullName>
    </submittedName>
</protein>
<name>A0A6H1ZB29_9ZZZZ</name>
<evidence type="ECO:0000313" key="2">
    <source>
        <dbReference type="EMBL" id="QJH94911.1"/>
    </source>
</evidence>
<sequence>MGSKLRWYWGEDEQGDPLLFIQQYNLPTHGPRDIAIMQLDSSEDDAAEALANKIVHACNAYPEQAARIAALETALQEVARIRKEMRREACARPHGSDVAFALTEYSRELGAAVAVLKEPKP</sequence>
<reference evidence="1" key="1">
    <citation type="submission" date="2020-03" db="EMBL/GenBank/DDBJ databases">
        <title>The deep terrestrial virosphere.</title>
        <authorList>
            <person name="Holmfeldt K."/>
            <person name="Nilsson E."/>
            <person name="Simone D."/>
            <person name="Lopez-Fernandez M."/>
            <person name="Wu X."/>
            <person name="de Brujin I."/>
            <person name="Lundin D."/>
            <person name="Andersson A."/>
            <person name="Bertilsson S."/>
            <person name="Dopson M."/>
        </authorList>
    </citation>
    <scope>NUCLEOTIDE SEQUENCE</scope>
    <source>
        <strain evidence="1">TM448A00147</strain>
        <strain evidence="2">TM448B00305</strain>
    </source>
</reference>